<protein>
    <submittedName>
        <fullName evidence="2">Uncharacterized protein</fullName>
    </submittedName>
</protein>
<sequence>MDPRPSPSASESGASAGDHRQSLRFRGGYALSPVAVPQP</sequence>
<organism evidence="2 3">
    <name type="scientific">Castilleja foliolosa</name>
    <dbReference type="NCBI Taxonomy" id="1961234"/>
    <lineage>
        <taxon>Eukaryota</taxon>
        <taxon>Viridiplantae</taxon>
        <taxon>Streptophyta</taxon>
        <taxon>Embryophyta</taxon>
        <taxon>Tracheophyta</taxon>
        <taxon>Spermatophyta</taxon>
        <taxon>Magnoliopsida</taxon>
        <taxon>eudicotyledons</taxon>
        <taxon>Gunneridae</taxon>
        <taxon>Pentapetalae</taxon>
        <taxon>asterids</taxon>
        <taxon>lamiids</taxon>
        <taxon>Lamiales</taxon>
        <taxon>Orobanchaceae</taxon>
        <taxon>Pedicularideae</taxon>
        <taxon>Castillejinae</taxon>
        <taxon>Castilleja</taxon>
    </lineage>
</organism>
<dbReference type="Proteomes" id="UP001632038">
    <property type="component" value="Unassembled WGS sequence"/>
</dbReference>
<reference evidence="3" key="1">
    <citation type="journal article" date="2024" name="IScience">
        <title>Strigolactones Initiate the Formation of Haustorium-like Structures in Castilleja.</title>
        <authorList>
            <person name="Buerger M."/>
            <person name="Peterson D."/>
            <person name="Chory J."/>
        </authorList>
    </citation>
    <scope>NUCLEOTIDE SEQUENCE [LARGE SCALE GENOMIC DNA]</scope>
</reference>
<feature type="region of interest" description="Disordered" evidence="1">
    <location>
        <begin position="1"/>
        <end position="39"/>
    </location>
</feature>
<evidence type="ECO:0000256" key="1">
    <source>
        <dbReference type="SAM" id="MobiDB-lite"/>
    </source>
</evidence>
<evidence type="ECO:0000313" key="3">
    <source>
        <dbReference type="Proteomes" id="UP001632038"/>
    </source>
</evidence>
<evidence type="ECO:0000313" key="2">
    <source>
        <dbReference type="EMBL" id="KAL3646870.1"/>
    </source>
</evidence>
<dbReference type="AlphaFoldDB" id="A0ABD3E199"/>
<name>A0ABD3E199_9LAMI</name>
<dbReference type="EMBL" id="JAVIJP010000011">
    <property type="protein sequence ID" value="KAL3646870.1"/>
    <property type="molecule type" value="Genomic_DNA"/>
</dbReference>
<gene>
    <name evidence="2" type="ORF">CASFOL_009414</name>
</gene>
<proteinExistence type="predicted"/>
<keyword evidence="3" id="KW-1185">Reference proteome</keyword>
<feature type="compositionally biased region" description="Low complexity" evidence="1">
    <location>
        <begin position="7"/>
        <end position="16"/>
    </location>
</feature>
<comment type="caution">
    <text evidence="2">The sequence shown here is derived from an EMBL/GenBank/DDBJ whole genome shotgun (WGS) entry which is preliminary data.</text>
</comment>
<accession>A0ABD3E199</accession>